<dbReference type="PANTHER" id="PTHR35010">
    <property type="entry name" value="BLL4672 PROTEIN-RELATED"/>
    <property type="match status" value="1"/>
</dbReference>
<proteinExistence type="predicted"/>
<feature type="domain" description="HTH cro/C1-type" evidence="1">
    <location>
        <begin position="8"/>
        <end position="80"/>
    </location>
</feature>
<dbReference type="InterPro" id="IPR001387">
    <property type="entry name" value="Cro/C1-type_HTH"/>
</dbReference>
<comment type="caution">
    <text evidence="2">The sequence shown here is derived from an EMBL/GenBank/DDBJ whole genome shotgun (WGS) entry which is preliminary data.</text>
</comment>
<sequence length="285" mass="30773">MRTELGDFLRARRRLVQPADVGLPGHGFRRVPGLRREEVALLAGISAEYYLRLEQGRDSTPSVPVVEALGRVLRLGDAGTAHLLALSQPRRKPAPPADHVPEGIELLLGTLNVPGFVVNRYRDVLAANRLAVALSPLMAPGVNRLVAAFTDPLAHAYHPDLDDNAASVVAQLRADIGTDTADPRFRELIAELSESELFRTLWERHDVRRGGSETALIRHPRLGDLHLRREKLAVVGAEGLQLVLYHSGVGAAGGHDPLVDLAALADDDEPVDQVDGGADVVRGHA</sequence>
<dbReference type="CDD" id="cd00093">
    <property type="entry name" value="HTH_XRE"/>
    <property type="match status" value="1"/>
</dbReference>
<dbReference type="SMART" id="SM00530">
    <property type="entry name" value="HTH_XRE"/>
    <property type="match status" value="1"/>
</dbReference>
<keyword evidence="3" id="KW-1185">Reference proteome</keyword>
<accession>A0ABT4B9T3</accession>
<organism evidence="2 3">
    <name type="scientific">Paractinoplanes pyxinae</name>
    <dbReference type="NCBI Taxonomy" id="2997416"/>
    <lineage>
        <taxon>Bacteria</taxon>
        <taxon>Bacillati</taxon>
        <taxon>Actinomycetota</taxon>
        <taxon>Actinomycetes</taxon>
        <taxon>Micromonosporales</taxon>
        <taxon>Micromonosporaceae</taxon>
        <taxon>Paractinoplanes</taxon>
    </lineage>
</organism>
<dbReference type="RefSeq" id="WP_267567798.1">
    <property type="nucleotide sequence ID" value="NZ_JAPNTZ010000014.1"/>
</dbReference>
<protein>
    <submittedName>
        <fullName evidence="2">Helix-turn-helix transcriptional regulator</fullName>
    </submittedName>
</protein>
<evidence type="ECO:0000259" key="1">
    <source>
        <dbReference type="SMART" id="SM00530"/>
    </source>
</evidence>
<dbReference type="Pfam" id="PF17765">
    <property type="entry name" value="MLTR_LBD"/>
    <property type="match status" value="1"/>
</dbReference>
<dbReference type="EMBL" id="JAPNTZ010000014">
    <property type="protein sequence ID" value="MCY1143273.1"/>
    <property type="molecule type" value="Genomic_DNA"/>
</dbReference>
<name>A0ABT4B9T3_9ACTN</name>
<dbReference type="InterPro" id="IPR041413">
    <property type="entry name" value="MLTR_LBD"/>
</dbReference>
<dbReference type="Proteomes" id="UP001151002">
    <property type="component" value="Unassembled WGS sequence"/>
</dbReference>
<dbReference type="Gene3D" id="3.30.450.180">
    <property type="match status" value="1"/>
</dbReference>
<evidence type="ECO:0000313" key="3">
    <source>
        <dbReference type="Proteomes" id="UP001151002"/>
    </source>
</evidence>
<evidence type="ECO:0000313" key="2">
    <source>
        <dbReference type="EMBL" id="MCY1143273.1"/>
    </source>
</evidence>
<dbReference type="Pfam" id="PF13560">
    <property type="entry name" value="HTH_31"/>
    <property type="match status" value="1"/>
</dbReference>
<reference evidence="2" key="1">
    <citation type="submission" date="2022-11" db="EMBL/GenBank/DDBJ databases">
        <authorList>
            <person name="Somphong A."/>
            <person name="Phongsopitanun W."/>
        </authorList>
    </citation>
    <scope>NUCLEOTIDE SEQUENCE</scope>
    <source>
        <strain evidence="2">Pm04-4</strain>
    </source>
</reference>
<dbReference type="SUPFAM" id="SSF47413">
    <property type="entry name" value="lambda repressor-like DNA-binding domains"/>
    <property type="match status" value="1"/>
</dbReference>
<gene>
    <name evidence="2" type="ORF">OWR29_35205</name>
</gene>
<dbReference type="InterPro" id="IPR010982">
    <property type="entry name" value="Lambda_DNA-bd_dom_sf"/>
</dbReference>
<dbReference type="PANTHER" id="PTHR35010:SF2">
    <property type="entry name" value="BLL4672 PROTEIN"/>
    <property type="match status" value="1"/>
</dbReference>
<dbReference type="Gene3D" id="1.10.260.40">
    <property type="entry name" value="lambda repressor-like DNA-binding domains"/>
    <property type="match status" value="1"/>
</dbReference>